<feature type="transmembrane region" description="Helical" evidence="1">
    <location>
        <begin position="184"/>
        <end position="212"/>
    </location>
</feature>
<keyword evidence="1" id="KW-1133">Transmembrane helix</keyword>
<organism evidence="2 3">
    <name type="scientific">Dipteronia dyeriana</name>
    <dbReference type="NCBI Taxonomy" id="168575"/>
    <lineage>
        <taxon>Eukaryota</taxon>
        <taxon>Viridiplantae</taxon>
        <taxon>Streptophyta</taxon>
        <taxon>Embryophyta</taxon>
        <taxon>Tracheophyta</taxon>
        <taxon>Spermatophyta</taxon>
        <taxon>Magnoliopsida</taxon>
        <taxon>eudicotyledons</taxon>
        <taxon>Gunneridae</taxon>
        <taxon>Pentapetalae</taxon>
        <taxon>rosids</taxon>
        <taxon>malvids</taxon>
        <taxon>Sapindales</taxon>
        <taxon>Sapindaceae</taxon>
        <taxon>Hippocastanoideae</taxon>
        <taxon>Acereae</taxon>
        <taxon>Dipteronia</taxon>
    </lineage>
</organism>
<dbReference type="EMBL" id="JANJYI010000007">
    <property type="protein sequence ID" value="KAK2642372.1"/>
    <property type="molecule type" value="Genomic_DNA"/>
</dbReference>
<evidence type="ECO:0000313" key="3">
    <source>
        <dbReference type="Proteomes" id="UP001280121"/>
    </source>
</evidence>
<feature type="transmembrane region" description="Helical" evidence="1">
    <location>
        <begin position="85"/>
        <end position="106"/>
    </location>
</feature>
<keyword evidence="3" id="KW-1185">Reference proteome</keyword>
<dbReference type="AlphaFoldDB" id="A0AAD9TUR2"/>
<reference evidence="2" key="1">
    <citation type="journal article" date="2023" name="Plant J.">
        <title>Genome sequences and population genomics provide insights into the demographic history, inbreeding, and mutation load of two 'living fossil' tree species of Dipteronia.</title>
        <authorList>
            <person name="Feng Y."/>
            <person name="Comes H.P."/>
            <person name="Chen J."/>
            <person name="Zhu S."/>
            <person name="Lu R."/>
            <person name="Zhang X."/>
            <person name="Li P."/>
            <person name="Qiu J."/>
            <person name="Olsen K.M."/>
            <person name="Qiu Y."/>
        </authorList>
    </citation>
    <scope>NUCLEOTIDE SEQUENCE</scope>
    <source>
        <strain evidence="2">KIB01</strain>
    </source>
</reference>
<proteinExistence type="predicted"/>
<keyword evidence="1" id="KW-0812">Transmembrane</keyword>
<dbReference type="Proteomes" id="UP001280121">
    <property type="component" value="Unassembled WGS sequence"/>
</dbReference>
<keyword evidence="1" id="KW-0472">Membrane</keyword>
<name>A0AAD9TUR2_9ROSI</name>
<gene>
    <name evidence="2" type="ORF">Ddye_024135</name>
</gene>
<accession>A0AAD9TUR2</accession>
<evidence type="ECO:0000313" key="2">
    <source>
        <dbReference type="EMBL" id="KAK2642372.1"/>
    </source>
</evidence>
<comment type="caution">
    <text evidence="2">The sequence shown here is derived from an EMBL/GenBank/DDBJ whole genome shotgun (WGS) entry which is preliminary data.</text>
</comment>
<protein>
    <submittedName>
        <fullName evidence="2">Uncharacterized protein</fullName>
    </submittedName>
</protein>
<sequence length="218" mass="25545">MEFARERARSKWLKSPYTDLFRAQKSRNIGIYASVSHSFFKELEDPNEWLGTEHMDAYLHLLCKRKRDPVEDRILPRKVAVVDNVFFVTRCFLTVYSFAIVLSYLLTRSVTSLYDSLSNIWKKKNQPDFHEPLSKSFDTKDFEVLIELITYAIGEKPDWGAPWDIVDDVCYLTPNTLDYICYTLLYILAAIWNRLLSLASWETVIWSFVLFISTTGLL</sequence>
<evidence type="ECO:0000256" key="1">
    <source>
        <dbReference type="SAM" id="Phobius"/>
    </source>
</evidence>